<evidence type="ECO:0000256" key="10">
    <source>
        <dbReference type="SAM" id="Phobius"/>
    </source>
</evidence>
<dbReference type="PROSITE" id="PS50262">
    <property type="entry name" value="G_PROTEIN_RECEP_F1_2"/>
    <property type="match status" value="1"/>
</dbReference>
<comment type="subcellular location">
    <subcellularLocation>
        <location evidence="1">Cell membrane</location>
        <topology evidence="1">Multi-pass membrane protein</topology>
    </subcellularLocation>
</comment>
<keyword evidence="3 9" id="KW-0812">Transmembrane</keyword>
<evidence type="ECO:0000313" key="13">
    <source>
        <dbReference type="Proteomes" id="UP000275408"/>
    </source>
</evidence>
<dbReference type="OMA" id="IWISNED"/>
<feature type="transmembrane region" description="Helical" evidence="10">
    <location>
        <begin position="233"/>
        <end position="256"/>
    </location>
</feature>
<evidence type="ECO:0000256" key="6">
    <source>
        <dbReference type="ARBA" id="ARBA00023136"/>
    </source>
</evidence>
<feature type="transmembrane region" description="Helical" evidence="10">
    <location>
        <begin position="27"/>
        <end position="49"/>
    </location>
</feature>
<protein>
    <recommendedName>
        <fullName evidence="11">G-protein coupled receptors family 1 profile domain-containing protein</fullName>
    </recommendedName>
</protein>
<keyword evidence="8 9" id="KW-0807">Transducer</keyword>
<dbReference type="PANTHER" id="PTHR24249">
    <property type="entry name" value="HISTAMINE RECEPTOR-RELATED G-PROTEIN COUPLED RECEPTOR"/>
    <property type="match status" value="1"/>
</dbReference>
<evidence type="ECO:0000256" key="5">
    <source>
        <dbReference type="ARBA" id="ARBA00023040"/>
    </source>
</evidence>
<dbReference type="GO" id="GO:0004930">
    <property type="term" value="F:G protein-coupled receptor activity"/>
    <property type="evidence" value="ECO:0007669"/>
    <property type="project" value="UniProtKB-KW"/>
</dbReference>
<feature type="transmembrane region" description="Helical" evidence="10">
    <location>
        <begin position="276"/>
        <end position="297"/>
    </location>
</feature>
<comment type="similarity">
    <text evidence="9">Belongs to the G-protein coupled receptor 1 family.</text>
</comment>
<dbReference type="PROSITE" id="PS00237">
    <property type="entry name" value="G_PROTEIN_RECEP_F1_1"/>
    <property type="match status" value="1"/>
</dbReference>
<dbReference type="CDD" id="cd00637">
    <property type="entry name" value="7tm_classA_rhodopsin-like"/>
    <property type="match status" value="1"/>
</dbReference>
<dbReference type="InterPro" id="IPR050569">
    <property type="entry name" value="TAAR"/>
</dbReference>
<dbReference type="STRING" id="46731.A0A3M6UX49"/>
<dbReference type="InterPro" id="IPR017452">
    <property type="entry name" value="GPCR_Rhodpsn_7TM"/>
</dbReference>
<dbReference type="Proteomes" id="UP000275408">
    <property type="component" value="Unassembled WGS sequence"/>
</dbReference>
<dbReference type="PANTHER" id="PTHR24249:SF372">
    <property type="entry name" value="G-PROTEIN COUPLED RECEPTORS FAMILY 1 PROFILE DOMAIN-CONTAINING PROTEIN"/>
    <property type="match status" value="1"/>
</dbReference>
<organism evidence="12 13">
    <name type="scientific">Pocillopora damicornis</name>
    <name type="common">Cauliflower coral</name>
    <name type="synonym">Millepora damicornis</name>
    <dbReference type="NCBI Taxonomy" id="46731"/>
    <lineage>
        <taxon>Eukaryota</taxon>
        <taxon>Metazoa</taxon>
        <taxon>Cnidaria</taxon>
        <taxon>Anthozoa</taxon>
        <taxon>Hexacorallia</taxon>
        <taxon>Scleractinia</taxon>
        <taxon>Astrocoeniina</taxon>
        <taxon>Pocilloporidae</taxon>
        <taxon>Pocillopora</taxon>
    </lineage>
</organism>
<accession>A0A3M6UX49</accession>
<evidence type="ECO:0000256" key="1">
    <source>
        <dbReference type="ARBA" id="ARBA00004651"/>
    </source>
</evidence>
<gene>
    <name evidence="12" type="ORF">pdam_00000075</name>
</gene>
<keyword evidence="5 9" id="KW-0297">G-protein coupled receptor</keyword>
<keyword evidence="13" id="KW-1185">Reference proteome</keyword>
<evidence type="ECO:0000256" key="7">
    <source>
        <dbReference type="ARBA" id="ARBA00023170"/>
    </source>
</evidence>
<dbReference type="SUPFAM" id="SSF81321">
    <property type="entry name" value="Family A G protein-coupled receptor-like"/>
    <property type="match status" value="1"/>
</dbReference>
<keyword evidence="4 10" id="KW-1133">Transmembrane helix</keyword>
<evidence type="ECO:0000313" key="12">
    <source>
        <dbReference type="EMBL" id="RMX58169.1"/>
    </source>
</evidence>
<feature type="transmembrane region" description="Helical" evidence="10">
    <location>
        <begin position="177"/>
        <end position="196"/>
    </location>
</feature>
<dbReference type="AlphaFoldDB" id="A0A3M6UX49"/>
<dbReference type="InterPro" id="IPR000276">
    <property type="entry name" value="GPCR_Rhodpsn"/>
</dbReference>
<sequence length="339" mass="38276">MNHINDSNSTDNNGKEDPFNSDPTVPFINYGFLSVFIILANSLILLLIWRKRRLRTTSNMILTSLAVSDLLTGLIAVPMVIVCSAVKRFEVCLPMDICNRFLAFSSVGHLTFLSIDRYIRVTKLLQYPSIVTEERLRCALASVWMFALLASMIQLSWILHPTIAEDTVNRFDLGYDFFHMAALVVVPLLVTSAIYTKLFTFLRRQSNEIHSELTKGSGSQVNKGRRQVNEKKIATIFIAMMAVFIVGLFFYFMWAIMNDLHAIGKHSMSPKAANAIVATIVFLRFLTALCNPLLCTFMKQDFRDALKSLVTGLRRSDTARLNSFSSRARAVSSVYSSRE</sequence>
<feature type="domain" description="G-protein coupled receptors family 1 profile" evidence="11">
    <location>
        <begin position="40"/>
        <end position="295"/>
    </location>
</feature>
<evidence type="ECO:0000256" key="9">
    <source>
        <dbReference type="RuleBase" id="RU000688"/>
    </source>
</evidence>
<keyword evidence="6 10" id="KW-0472">Membrane</keyword>
<evidence type="ECO:0000256" key="4">
    <source>
        <dbReference type="ARBA" id="ARBA00022989"/>
    </source>
</evidence>
<evidence type="ECO:0000259" key="11">
    <source>
        <dbReference type="PROSITE" id="PS50262"/>
    </source>
</evidence>
<evidence type="ECO:0000256" key="8">
    <source>
        <dbReference type="ARBA" id="ARBA00023224"/>
    </source>
</evidence>
<comment type="caution">
    <text evidence="12">The sequence shown here is derived from an EMBL/GenBank/DDBJ whole genome shotgun (WGS) entry which is preliminary data.</text>
</comment>
<dbReference type="Gene3D" id="1.20.1070.10">
    <property type="entry name" value="Rhodopsin 7-helix transmembrane proteins"/>
    <property type="match status" value="1"/>
</dbReference>
<keyword evidence="2" id="KW-1003">Cell membrane</keyword>
<dbReference type="EMBL" id="RCHS01000537">
    <property type="protein sequence ID" value="RMX58169.1"/>
    <property type="molecule type" value="Genomic_DNA"/>
</dbReference>
<proteinExistence type="inferred from homology"/>
<keyword evidence="7 9" id="KW-0675">Receptor</keyword>
<dbReference type="GO" id="GO:0005886">
    <property type="term" value="C:plasma membrane"/>
    <property type="evidence" value="ECO:0007669"/>
    <property type="project" value="UniProtKB-SubCell"/>
</dbReference>
<evidence type="ECO:0000256" key="3">
    <source>
        <dbReference type="ARBA" id="ARBA00022692"/>
    </source>
</evidence>
<evidence type="ECO:0000256" key="2">
    <source>
        <dbReference type="ARBA" id="ARBA00022475"/>
    </source>
</evidence>
<feature type="transmembrane region" description="Helical" evidence="10">
    <location>
        <begin position="101"/>
        <end position="119"/>
    </location>
</feature>
<dbReference type="PRINTS" id="PR00237">
    <property type="entry name" value="GPCRRHODOPSN"/>
</dbReference>
<dbReference type="OrthoDB" id="5981126at2759"/>
<feature type="transmembrane region" description="Helical" evidence="10">
    <location>
        <begin position="61"/>
        <end position="81"/>
    </location>
</feature>
<name>A0A3M6UX49_POCDA</name>
<reference evidence="12 13" key="1">
    <citation type="journal article" date="2018" name="Sci. Rep.">
        <title>Comparative analysis of the Pocillopora damicornis genome highlights role of immune system in coral evolution.</title>
        <authorList>
            <person name="Cunning R."/>
            <person name="Bay R.A."/>
            <person name="Gillette P."/>
            <person name="Baker A.C."/>
            <person name="Traylor-Knowles N."/>
        </authorList>
    </citation>
    <scope>NUCLEOTIDE SEQUENCE [LARGE SCALE GENOMIC DNA]</scope>
    <source>
        <strain evidence="12">RSMAS</strain>
        <tissue evidence="12">Whole animal</tissue>
    </source>
</reference>
<dbReference type="Pfam" id="PF00001">
    <property type="entry name" value="7tm_1"/>
    <property type="match status" value="1"/>
</dbReference>
<feature type="transmembrane region" description="Helical" evidence="10">
    <location>
        <begin position="139"/>
        <end position="157"/>
    </location>
</feature>